<dbReference type="InterPro" id="IPR027469">
    <property type="entry name" value="Cation_efflux_TMD_sf"/>
</dbReference>
<comment type="subcellular location">
    <subcellularLocation>
        <location evidence="1">Membrane</location>
        <topology evidence="1">Multi-pass membrane protein</topology>
    </subcellularLocation>
</comment>
<keyword evidence="5 8" id="KW-1133">Transmembrane helix</keyword>
<dbReference type="InterPro" id="IPR050291">
    <property type="entry name" value="CDF_Transporter"/>
</dbReference>
<keyword evidence="3" id="KW-0813">Transport</keyword>
<dbReference type="Pfam" id="PF01545">
    <property type="entry name" value="Cation_efflux"/>
    <property type="match status" value="1"/>
</dbReference>
<comment type="similarity">
    <text evidence="2">Belongs to the cation diffusion facilitator (CDF) transporter (TC 2.A.4) family.</text>
</comment>
<evidence type="ECO:0000313" key="12">
    <source>
        <dbReference type="Proteomes" id="UP001595701"/>
    </source>
</evidence>
<evidence type="ECO:0000259" key="9">
    <source>
        <dbReference type="Pfam" id="PF01545"/>
    </source>
</evidence>
<gene>
    <name evidence="11" type="ORF">ACFOZ0_34055</name>
</gene>
<evidence type="ECO:0000313" key="11">
    <source>
        <dbReference type="EMBL" id="MFC3578196.1"/>
    </source>
</evidence>
<feature type="transmembrane region" description="Helical" evidence="8">
    <location>
        <begin position="203"/>
        <end position="223"/>
    </location>
</feature>
<keyword evidence="4 8" id="KW-0812">Transmembrane</keyword>
<dbReference type="NCBIfam" id="TIGR01297">
    <property type="entry name" value="CDF"/>
    <property type="match status" value="1"/>
</dbReference>
<reference evidence="12" key="1">
    <citation type="journal article" date="2019" name="Int. J. Syst. Evol. Microbiol.">
        <title>The Global Catalogue of Microorganisms (GCM) 10K type strain sequencing project: providing services to taxonomists for standard genome sequencing and annotation.</title>
        <authorList>
            <consortium name="The Broad Institute Genomics Platform"/>
            <consortium name="The Broad Institute Genome Sequencing Center for Infectious Disease"/>
            <person name="Wu L."/>
            <person name="Ma J."/>
        </authorList>
    </citation>
    <scope>NUCLEOTIDE SEQUENCE [LARGE SCALE GENOMIC DNA]</scope>
    <source>
        <strain evidence="12">CGMCC 4.7035</strain>
    </source>
</reference>
<dbReference type="EMBL" id="JBHRWR010000046">
    <property type="protein sequence ID" value="MFC3578196.1"/>
    <property type="molecule type" value="Genomic_DNA"/>
</dbReference>
<evidence type="ECO:0000256" key="7">
    <source>
        <dbReference type="SAM" id="MobiDB-lite"/>
    </source>
</evidence>
<dbReference type="Pfam" id="PF16916">
    <property type="entry name" value="ZT_dimer"/>
    <property type="match status" value="1"/>
</dbReference>
<feature type="transmembrane region" description="Helical" evidence="8">
    <location>
        <begin position="133"/>
        <end position="159"/>
    </location>
</feature>
<dbReference type="SUPFAM" id="SSF160240">
    <property type="entry name" value="Cation efflux protein cytoplasmic domain-like"/>
    <property type="match status" value="1"/>
</dbReference>
<dbReference type="Gene3D" id="1.20.1510.10">
    <property type="entry name" value="Cation efflux protein transmembrane domain"/>
    <property type="match status" value="1"/>
</dbReference>
<proteinExistence type="inferred from homology"/>
<evidence type="ECO:0000256" key="6">
    <source>
        <dbReference type="ARBA" id="ARBA00023136"/>
    </source>
</evidence>
<dbReference type="SUPFAM" id="SSF161111">
    <property type="entry name" value="Cation efflux protein transmembrane domain-like"/>
    <property type="match status" value="1"/>
</dbReference>
<evidence type="ECO:0000256" key="8">
    <source>
        <dbReference type="SAM" id="Phobius"/>
    </source>
</evidence>
<feature type="transmembrane region" description="Helical" evidence="8">
    <location>
        <begin position="165"/>
        <end position="183"/>
    </location>
</feature>
<accession>A0ABV7SPC6</accession>
<dbReference type="Proteomes" id="UP001595701">
    <property type="component" value="Unassembled WGS sequence"/>
</dbReference>
<evidence type="ECO:0000259" key="10">
    <source>
        <dbReference type="Pfam" id="PF16916"/>
    </source>
</evidence>
<organism evidence="11 12">
    <name type="scientific">Streptomyces yaanensis</name>
    <dbReference type="NCBI Taxonomy" id="1142239"/>
    <lineage>
        <taxon>Bacteria</taxon>
        <taxon>Bacillati</taxon>
        <taxon>Actinomycetota</taxon>
        <taxon>Actinomycetes</taxon>
        <taxon>Kitasatosporales</taxon>
        <taxon>Streptomycetaceae</taxon>
        <taxon>Streptomyces</taxon>
    </lineage>
</organism>
<dbReference type="Gene3D" id="3.30.70.1350">
    <property type="entry name" value="Cation efflux protein, cytoplasmic domain"/>
    <property type="match status" value="1"/>
</dbReference>
<dbReference type="PANTHER" id="PTHR43840">
    <property type="entry name" value="MITOCHONDRIAL METAL TRANSPORTER 1-RELATED"/>
    <property type="match status" value="1"/>
</dbReference>
<protein>
    <submittedName>
        <fullName evidence="11">Cation diffusion facilitator family transporter</fullName>
    </submittedName>
</protein>
<dbReference type="PANTHER" id="PTHR43840:SF15">
    <property type="entry name" value="MITOCHONDRIAL METAL TRANSPORTER 1-RELATED"/>
    <property type="match status" value="1"/>
</dbReference>
<keyword evidence="6 8" id="KW-0472">Membrane</keyword>
<dbReference type="InterPro" id="IPR027470">
    <property type="entry name" value="Cation_efflux_CTD"/>
</dbReference>
<name>A0ABV7SPC6_9ACTN</name>
<dbReference type="InterPro" id="IPR036837">
    <property type="entry name" value="Cation_efflux_CTD_sf"/>
</dbReference>
<keyword evidence="12" id="KW-1185">Reference proteome</keyword>
<feature type="transmembrane region" description="Helical" evidence="8">
    <location>
        <begin position="302"/>
        <end position="319"/>
    </location>
</feature>
<evidence type="ECO:0000256" key="3">
    <source>
        <dbReference type="ARBA" id="ARBA00022448"/>
    </source>
</evidence>
<dbReference type="InterPro" id="IPR058533">
    <property type="entry name" value="Cation_efflux_TM"/>
</dbReference>
<evidence type="ECO:0000256" key="4">
    <source>
        <dbReference type="ARBA" id="ARBA00022692"/>
    </source>
</evidence>
<dbReference type="InterPro" id="IPR002524">
    <property type="entry name" value="Cation_efflux"/>
</dbReference>
<dbReference type="PRINTS" id="PR00334">
    <property type="entry name" value="KININOGEN"/>
</dbReference>
<feature type="region of interest" description="Disordered" evidence="7">
    <location>
        <begin position="14"/>
        <end position="105"/>
    </location>
</feature>
<evidence type="ECO:0000256" key="5">
    <source>
        <dbReference type="ARBA" id="ARBA00022989"/>
    </source>
</evidence>
<feature type="compositionally biased region" description="Basic residues" evidence="7">
    <location>
        <begin position="82"/>
        <end position="105"/>
    </location>
</feature>
<feature type="domain" description="Cation efflux protein transmembrane" evidence="9">
    <location>
        <begin position="134"/>
        <end position="324"/>
    </location>
</feature>
<feature type="domain" description="Cation efflux protein cytoplasmic" evidence="10">
    <location>
        <begin position="331"/>
        <end position="407"/>
    </location>
</feature>
<dbReference type="RefSeq" id="WP_310773586.1">
    <property type="nucleotide sequence ID" value="NZ_JBHRWR010000046.1"/>
</dbReference>
<sequence>MHACAHTHIMAPWVRPRPLPRGGRGPSVGHKHEAREQGRVHGYGHRSGHGHDRDHDHGHGHPHDHDHEHGHGHAHGHEHGHGHAHRHEHGRGHGHPHPHGPLSRLRHLLTPHSHETADKLDSALESSARGMRALWVSLAVLGATALAQAVVVVISGSVALLGDTVHNAADALTAVPLGIAFVLGRRAATRRFTYGYGRAEDLAGIAIVLTIAASAAFAAWAAVERLLHPRPVEHIPVVAVAAVIGFAGNEWVARHRMRVGRAIGSAALVADGLHARTDGFTSLAVLVGAGGAALGWHLADPIVGLAITAAIVLVLRDAAREVFRRVLDAVDPALVDQAEQALQKVPGVRGVGELRLRWIGHRLRAEVAVVVDGEVSVRRAHDIAVEAEHALLHAVPRLTAALVHADPTPVPGETDPHLALAHHAHGGA</sequence>
<feature type="compositionally biased region" description="Basic and acidic residues" evidence="7">
    <location>
        <begin position="49"/>
        <end position="81"/>
    </location>
</feature>
<evidence type="ECO:0000256" key="1">
    <source>
        <dbReference type="ARBA" id="ARBA00004141"/>
    </source>
</evidence>
<comment type="caution">
    <text evidence="11">The sequence shown here is derived from an EMBL/GenBank/DDBJ whole genome shotgun (WGS) entry which is preliminary data.</text>
</comment>
<feature type="compositionally biased region" description="Basic and acidic residues" evidence="7">
    <location>
        <begin position="30"/>
        <end position="39"/>
    </location>
</feature>
<dbReference type="InterPro" id="IPR002395">
    <property type="entry name" value="Kininogen"/>
</dbReference>
<evidence type="ECO:0000256" key="2">
    <source>
        <dbReference type="ARBA" id="ARBA00008114"/>
    </source>
</evidence>